<gene>
    <name evidence="1" type="ORF">TFUB20_02471</name>
</gene>
<name>A0A1D3UWF9_TANFO</name>
<evidence type="ECO:0000313" key="1">
    <source>
        <dbReference type="EMBL" id="SCQ24382.1"/>
    </source>
</evidence>
<sequence length="50" mass="5643">MLLQINTEASLAVAIYRIANVRSESLHVREAATIEKLCRFPTKKQKNTQG</sequence>
<dbReference type="AlphaFoldDB" id="A0A1D3UWF9"/>
<accession>A0A1D3UWF9</accession>
<evidence type="ECO:0000313" key="2">
    <source>
        <dbReference type="Proteomes" id="UP000182057"/>
    </source>
</evidence>
<protein>
    <submittedName>
        <fullName evidence="1">Uncharacterized protein</fullName>
    </submittedName>
</protein>
<dbReference type="EMBL" id="FMMM01000078">
    <property type="protein sequence ID" value="SCQ24382.1"/>
    <property type="molecule type" value="Genomic_DNA"/>
</dbReference>
<proteinExistence type="predicted"/>
<organism evidence="1 2">
    <name type="scientific">Tannerella forsythia</name>
    <name type="common">Bacteroides forsythus</name>
    <dbReference type="NCBI Taxonomy" id="28112"/>
    <lineage>
        <taxon>Bacteria</taxon>
        <taxon>Pseudomonadati</taxon>
        <taxon>Bacteroidota</taxon>
        <taxon>Bacteroidia</taxon>
        <taxon>Bacteroidales</taxon>
        <taxon>Tannerellaceae</taxon>
        <taxon>Tannerella</taxon>
    </lineage>
</organism>
<dbReference type="Proteomes" id="UP000182057">
    <property type="component" value="Unassembled WGS sequence"/>
</dbReference>
<reference evidence="1 2" key="1">
    <citation type="submission" date="2016-09" db="EMBL/GenBank/DDBJ databases">
        <authorList>
            <person name="Capua I."/>
            <person name="De Benedictis P."/>
            <person name="Joannis T."/>
            <person name="Lombin L.H."/>
            <person name="Cattoli G."/>
        </authorList>
    </citation>
    <scope>NUCLEOTIDE SEQUENCE [LARGE SCALE GENOMIC DNA]</scope>
    <source>
        <strain evidence="1 2">UB20</strain>
    </source>
</reference>